<organism evidence="7 8">
    <name type="scientific">Malassezia yamatoensis</name>
    <dbReference type="NCBI Taxonomy" id="253288"/>
    <lineage>
        <taxon>Eukaryota</taxon>
        <taxon>Fungi</taxon>
        <taxon>Dikarya</taxon>
        <taxon>Basidiomycota</taxon>
        <taxon>Ustilaginomycotina</taxon>
        <taxon>Malasseziomycetes</taxon>
        <taxon>Malasseziales</taxon>
        <taxon>Malasseziaceae</taxon>
        <taxon>Malassezia</taxon>
    </lineage>
</organism>
<comment type="catalytic activity">
    <reaction evidence="1">
        <text>a monocarboxylic acid amide + H2O = a monocarboxylate + NH4(+)</text>
        <dbReference type="Rhea" id="RHEA:12020"/>
        <dbReference type="ChEBI" id="CHEBI:15377"/>
        <dbReference type="ChEBI" id="CHEBI:28938"/>
        <dbReference type="ChEBI" id="CHEBI:35757"/>
        <dbReference type="ChEBI" id="CHEBI:83628"/>
        <dbReference type="EC" id="3.5.1.4"/>
    </reaction>
</comment>
<feature type="active site" description="Acyl-ester intermediate" evidence="5">
    <location>
        <position position="232"/>
    </location>
</feature>
<reference evidence="7 8" key="1">
    <citation type="submission" date="2023-03" db="EMBL/GenBank/DDBJ databases">
        <title>Mating type loci evolution in Malassezia.</title>
        <authorList>
            <person name="Coelho M.A."/>
        </authorList>
    </citation>
    <scope>NUCLEOTIDE SEQUENCE [LARGE SCALE GENOMIC DNA]</scope>
    <source>
        <strain evidence="7 8">CBS 9725</strain>
    </source>
</reference>
<dbReference type="PROSITE" id="PS00571">
    <property type="entry name" value="AMIDASES"/>
    <property type="match status" value="1"/>
</dbReference>
<feature type="domain" description="Amidase" evidence="6">
    <location>
        <begin position="76"/>
        <end position="524"/>
    </location>
</feature>
<dbReference type="GO" id="GO:0004040">
    <property type="term" value="F:amidase activity"/>
    <property type="evidence" value="ECO:0007669"/>
    <property type="project" value="UniProtKB-EC"/>
</dbReference>
<protein>
    <recommendedName>
        <fullName evidence="3">amidase</fullName>
        <ecNumber evidence="3">3.5.1.4</ecNumber>
    </recommendedName>
</protein>
<dbReference type="PIRSF" id="PIRSF001221">
    <property type="entry name" value="Amidase_fungi"/>
    <property type="match status" value="1"/>
</dbReference>
<sequence length="544" mass="58874">MADMTWSARGEAKRSSVLESIPKAWRLASIPSVDELPNDLAFVAEQLSSEEREITEMELPALISAVASGRLSARKVTEAYAHRAAVAHQLTNCLSEFMLPSALKEADRLDQHLAKTGNTVGPLHGIPVSLKDQFFVDGYETSVGFVAWLDGPASREDEAGIVPILRAAGAVFHVKTNVPTSTMCIETVNNVIGKTVNPYNRAYSPGGSSGGEGALLAQRGAPIGVGTDIGGSVRVPCSLNGLWGLKCSPHRLPPAGARTPIQGQISIPSVIGPMTDSLDALEFFTKLTLNARPWETDPEVIEMPWRSYDVPEKLVFGMVLDDGVVLPQPAVRVAVEKLADKLREAGHEVIEFEPPSHAEGLNIWTGGNQIHALCEETGEPLIEEVAEIMGAGMGDREVMSAEEVWEMAAERVAYTAKYDKAWNATAEVTQCQRPMDALLMPTTAAVGWKRGDPNYLGYTPVGNVLQYTGISMPLAKAEPVPKESRDDFYNDVDETIHNLYSPKDTAGMPVGIQMLGRRFQEEKVIAIARVIEKIVFPSPPEAAL</sequence>
<dbReference type="Pfam" id="PF01425">
    <property type="entry name" value="Amidase"/>
    <property type="match status" value="1"/>
</dbReference>
<dbReference type="PANTHER" id="PTHR46072">
    <property type="entry name" value="AMIDASE-RELATED-RELATED"/>
    <property type="match status" value="1"/>
</dbReference>
<dbReference type="Proteomes" id="UP001219567">
    <property type="component" value="Chromosome 3"/>
</dbReference>
<accession>A0AAJ6CGN0</accession>
<gene>
    <name evidence="7" type="ORF">MYAM1_002267</name>
</gene>
<dbReference type="InterPro" id="IPR023631">
    <property type="entry name" value="Amidase_dom"/>
</dbReference>
<dbReference type="AlphaFoldDB" id="A0AAJ6CGN0"/>
<evidence type="ECO:0000256" key="5">
    <source>
        <dbReference type="PIRSR" id="PIRSR001221-1"/>
    </source>
</evidence>
<dbReference type="EMBL" id="CP119945">
    <property type="protein sequence ID" value="WFC99522.1"/>
    <property type="molecule type" value="Genomic_DNA"/>
</dbReference>
<keyword evidence="4 7" id="KW-0378">Hydrolase</keyword>
<name>A0AAJ6CGN0_9BASI</name>
<evidence type="ECO:0000259" key="6">
    <source>
        <dbReference type="Pfam" id="PF01425"/>
    </source>
</evidence>
<dbReference type="EC" id="3.5.1.4" evidence="3"/>
<keyword evidence="8" id="KW-1185">Reference proteome</keyword>
<evidence type="ECO:0000256" key="3">
    <source>
        <dbReference type="ARBA" id="ARBA00012922"/>
    </source>
</evidence>
<evidence type="ECO:0000313" key="8">
    <source>
        <dbReference type="Proteomes" id="UP001219567"/>
    </source>
</evidence>
<feature type="active site" description="Charge relay system" evidence="5">
    <location>
        <position position="208"/>
    </location>
</feature>
<dbReference type="SUPFAM" id="SSF75304">
    <property type="entry name" value="Amidase signature (AS) enzymes"/>
    <property type="match status" value="1"/>
</dbReference>
<comment type="similarity">
    <text evidence="2">Belongs to the amidase family.</text>
</comment>
<dbReference type="Gene3D" id="3.90.1300.10">
    <property type="entry name" value="Amidase signature (AS) domain"/>
    <property type="match status" value="1"/>
</dbReference>
<dbReference type="InterPro" id="IPR036928">
    <property type="entry name" value="AS_sf"/>
</dbReference>
<evidence type="ECO:0000313" key="7">
    <source>
        <dbReference type="EMBL" id="WFC99522.1"/>
    </source>
</evidence>
<evidence type="ECO:0000256" key="4">
    <source>
        <dbReference type="ARBA" id="ARBA00022801"/>
    </source>
</evidence>
<evidence type="ECO:0000256" key="2">
    <source>
        <dbReference type="ARBA" id="ARBA00009199"/>
    </source>
</evidence>
<feature type="active site" description="Charge relay system" evidence="5">
    <location>
        <position position="131"/>
    </location>
</feature>
<dbReference type="InterPro" id="IPR020556">
    <property type="entry name" value="Amidase_CS"/>
</dbReference>
<proteinExistence type="inferred from homology"/>
<evidence type="ECO:0000256" key="1">
    <source>
        <dbReference type="ARBA" id="ARBA00001311"/>
    </source>
</evidence>